<feature type="compositionally biased region" description="Gly residues" evidence="1">
    <location>
        <begin position="141"/>
        <end position="151"/>
    </location>
</feature>
<dbReference type="EMBL" id="HBUE01332288">
    <property type="protein sequence ID" value="CAG6593966.1"/>
    <property type="molecule type" value="Transcribed_RNA"/>
</dbReference>
<dbReference type="EMBL" id="HBUE01332287">
    <property type="protein sequence ID" value="CAG6593963.1"/>
    <property type="molecule type" value="Transcribed_RNA"/>
</dbReference>
<feature type="region of interest" description="Disordered" evidence="1">
    <location>
        <begin position="126"/>
        <end position="151"/>
    </location>
</feature>
<dbReference type="EMBL" id="HBUE01332294">
    <property type="protein sequence ID" value="CAG6593974.1"/>
    <property type="molecule type" value="Transcribed_RNA"/>
</dbReference>
<dbReference type="EMBL" id="HBUE01225570">
    <property type="protein sequence ID" value="CAG6541885.1"/>
    <property type="molecule type" value="Transcribed_RNA"/>
</dbReference>
<dbReference type="EMBL" id="HBUE01225571">
    <property type="protein sequence ID" value="CAG6541887.1"/>
    <property type="molecule type" value="Transcribed_RNA"/>
</dbReference>
<evidence type="ECO:0000313" key="2">
    <source>
        <dbReference type="EMBL" id="CAG6593966.1"/>
    </source>
</evidence>
<protein>
    <submittedName>
        <fullName evidence="2">(northern house mosquito) hypothetical protein</fullName>
    </submittedName>
</protein>
<dbReference type="EMBL" id="HBUE01225566">
    <property type="protein sequence ID" value="CAG6541882.1"/>
    <property type="molecule type" value="Transcribed_RNA"/>
</dbReference>
<proteinExistence type="predicted"/>
<accession>A0A8D8KPE8</accession>
<evidence type="ECO:0000256" key="1">
    <source>
        <dbReference type="SAM" id="MobiDB-lite"/>
    </source>
</evidence>
<dbReference type="EMBL" id="HBUE01332293">
    <property type="protein sequence ID" value="CAG6593971.1"/>
    <property type="molecule type" value="Transcribed_RNA"/>
</dbReference>
<reference evidence="2" key="1">
    <citation type="submission" date="2021-05" db="EMBL/GenBank/DDBJ databases">
        <authorList>
            <person name="Alioto T."/>
            <person name="Alioto T."/>
            <person name="Gomez Garrido J."/>
        </authorList>
    </citation>
    <scope>NUCLEOTIDE SEQUENCE</scope>
</reference>
<sequence length="151" mass="17017">MPPDNNPLRHGRPNRARARPRVLRLPRTHRVVTTAYSDQNLPISRKLQHPANSSAAATALPPGCGHLLWLRPVLRRAAISAGLHAEWRRCAVSSRADISYFGARLYRIRYDEDICQLPERWCRPQKNGRREEKGRSRGHVQGPGAGSRGGH</sequence>
<dbReference type="EMBL" id="HBUE01225572">
    <property type="protein sequence ID" value="CAG6541890.1"/>
    <property type="molecule type" value="Transcribed_RNA"/>
</dbReference>
<dbReference type="EMBL" id="HBUE01332292">
    <property type="protein sequence ID" value="CAG6593969.1"/>
    <property type="molecule type" value="Transcribed_RNA"/>
</dbReference>
<dbReference type="AlphaFoldDB" id="A0A8D8KPE8"/>
<dbReference type="EMBL" id="HBUE01225565">
    <property type="protein sequence ID" value="CAG6541879.1"/>
    <property type="molecule type" value="Transcribed_RNA"/>
</dbReference>
<organism evidence="2">
    <name type="scientific">Culex pipiens</name>
    <name type="common">House mosquito</name>
    <dbReference type="NCBI Taxonomy" id="7175"/>
    <lineage>
        <taxon>Eukaryota</taxon>
        <taxon>Metazoa</taxon>
        <taxon>Ecdysozoa</taxon>
        <taxon>Arthropoda</taxon>
        <taxon>Hexapoda</taxon>
        <taxon>Insecta</taxon>
        <taxon>Pterygota</taxon>
        <taxon>Neoptera</taxon>
        <taxon>Endopterygota</taxon>
        <taxon>Diptera</taxon>
        <taxon>Nematocera</taxon>
        <taxon>Culicoidea</taxon>
        <taxon>Culicidae</taxon>
        <taxon>Culicinae</taxon>
        <taxon>Culicini</taxon>
        <taxon>Culex</taxon>
        <taxon>Culex</taxon>
    </lineage>
</organism>
<name>A0A8D8KPE8_CULPI</name>